<dbReference type="PROSITE" id="PS50305">
    <property type="entry name" value="SIRTUIN"/>
    <property type="match status" value="1"/>
</dbReference>
<evidence type="ECO:0000256" key="7">
    <source>
        <dbReference type="ARBA" id="ARBA00048905"/>
    </source>
</evidence>
<name>A0A0V0GBT8_TRIDM</name>
<dbReference type="GO" id="GO:0070403">
    <property type="term" value="F:NAD+ binding"/>
    <property type="evidence" value="ECO:0007669"/>
    <property type="project" value="InterPro"/>
</dbReference>
<evidence type="ECO:0000256" key="8">
    <source>
        <dbReference type="PROSITE-ProRule" id="PRU00236"/>
    </source>
</evidence>
<dbReference type="Gene3D" id="3.30.1600.10">
    <property type="entry name" value="SIR2/SIRT2 'Small Domain"/>
    <property type="match status" value="1"/>
</dbReference>
<dbReference type="GO" id="GO:0017136">
    <property type="term" value="F:histone deacetylase activity, NAD-dependent"/>
    <property type="evidence" value="ECO:0007669"/>
    <property type="project" value="TreeGrafter"/>
</dbReference>
<accession>A0A0V0GBT8</accession>
<feature type="binding site" evidence="8">
    <location>
        <position position="224"/>
    </location>
    <ligand>
        <name>Zn(2+)</name>
        <dbReference type="ChEBI" id="CHEBI:29105"/>
    </ligand>
</feature>
<dbReference type="Gene3D" id="3.40.50.1220">
    <property type="entry name" value="TPP-binding domain"/>
    <property type="match status" value="1"/>
</dbReference>
<dbReference type="InterPro" id="IPR026590">
    <property type="entry name" value="Ssirtuin_cat_dom"/>
</dbReference>
<keyword evidence="3 8" id="KW-0479">Metal-binding</keyword>
<evidence type="ECO:0000256" key="6">
    <source>
        <dbReference type="ARBA" id="ARBA00048378"/>
    </source>
</evidence>
<keyword evidence="9" id="KW-0175">Coiled coil</keyword>
<evidence type="ECO:0000313" key="12">
    <source>
        <dbReference type="EMBL" id="JAP05553.1"/>
    </source>
</evidence>
<evidence type="ECO:0000256" key="2">
    <source>
        <dbReference type="ARBA" id="ARBA00022679"/>
    </source>
</evidence>
<dbReference type="PANTHER" id="PTHR11085:SF6">
    <property type="entry name" value="NAD-DEPENDENT PROTEIN DEACETYLASE SIRTUIN-2"/>
    <property type="match status" value="1"/>
</dbReference>
<dbReference type="InterPro" id="IPR026591">
    <property type="entry name" value="Sirtuin_cat_small_dom_sf"/>
</dbReference>
<evidence type="ECO:0000256" key="4">
    <source>
        <dbReference type="ARBA" id="ARBA00022833"/>
    </source>
</evidence>
<keyword evidence="5" id="KW-0520">NAD</keyword>
<dbReference type="InterPro" id="IPR003000">
    <property type="entry name" value="Sirtuin"/>
</dbReference>
<dbReference type="CDD" id="cd01408">
    <property type="entry name" value="SIRT1"/>
    <property type="match status" value="1"/>
</dbReference>
<organism evidence="12">
    <name type="scientific">Triatoma dimidiata</name>
    <name type="common">Kissing bug</name>
    <name type="synonym">Meccus dimidiatus</name>
    <dbReference type="NCBI Taxonomy" id="72491"/>
    <lineage>
        <taxon>Eukaryota</taxon>
        <taxon>Metazoa</taxon>
        <taxon>Ecdysozoa</taxon>
        <taxon>Arthropoda</taxon>
        <taxon>Hexapoda</taxon>
        <taxon>Insecta</taxon>
        <taxon>Pterygota</taxon>
        <taxon>Neoptera</taxon>
        <taxon>Paraneoptera</taxon>
        <taxon>Hemiptera</taxon>
        <taxon>Heteroptera</taxon>
        <taxon>Panheteroptera</taxon>
        <taxon>Cimicomorpha</taxon>
        <taxon>Reduviidae</taxon>
        <taxon>Triatominae</taxon>
        <taxon>Triatoma</taxon>
    </lineage>
</organism>
<dbReference type="GO" id="GO:0005634">
    <property type="term" value="C:nucleus"/>
    <property type="evidence" value="ECO:0007669"/>
    <property type="project" value="TreeGrafter"/>
</dbReference>
<feature type="active site" description="Proton acceptor" evidence="8">
    <location>
        <position position="213"/>
    </location>
</feature>
<feature type="binding site" evidence="8">
    <location>
        <position position="245"/>
    </location>
    <ligand>
        <name>Zn(2+)</name>
        <dbReference type="ChEBI" id="CHEBI:29105"/>
    </ligand>
</feature>
<feature type="region of interest" description="Disordered" evidence="10">
    <location>
        <begin position="1"/>
        <end position="33"/>
    </location>
</feature>
<evidence type="ECO:0000256" key="9">
    <source>
        <dbReference type="SAM" id="Coils"/>
    </source>
</evidence>
<dbReference type="EMBL" id="GECL01000571">
    <property type="protein sequence ID" value="JAP05553.1"/>
    <property type="molecule type" value="Transcribed_RNA"/>
</dbReference>
<keyword evidence="2" id="KW-0808">Transferase</keyword>
<feature type="coiled-coil region" evidence="9">
    <location>
        <begin position="181"/>
        <end position="208"/>
    </location>
</feature>
<feature type="non-terminal residue" evidence="12">
    <location>
        <position position="1"/>
    </location>
</feature>
<sequence length="363" mass="41003">VSEDSPSDEASSILETPKNEELASNSPTDDSTLDDLMHKLTLQQEDEEEDGLEKSTFLERFRTNFTKLSANLLNYFLNPKVQKEEEGYTLEIIAECCKNQQVRYIITMVGAGISTAAGIPDFRSPGKGLYHNLAKYNLPYPQAIFELGYFKQQPEPFFHLARELFPGSFEPTVAHHFIKLLNDKNLLLRHYTQNIDNLERTAGVAEDKLVEAHGTFYTSHCLNCEREYTLQWMKEKIFTTDVPLCEDCGSVVKPDIVFFGEALPYKFFQNIACDFDKCDLLIIMGSSLTVEPFASLVRKVKRNCPRIIINDRPVGHSVGISYGSNSRDVFIEGSCDDGCRKLADVLGWADDLAQLLERLPSAT</sequence>
<feature type="binding site" evidence="8">
    <location>
        <position position="221"/>
    </location>
    <ligand>
        <name>Zn(2+)</name>
        <dbReference type="ChEBI" id="CHEBI:29105"/>
    </ligand>
</feature>
<dbReference type="InterPro" id="IPR050134">
    <property type="entry name" value="NAD-dep_sirtuin_deacylases"/>
</dbReference>
<evidence type="ECO:0000256" key="5">
    <source>
        <dbReference type="ARBA" id="ARBA00023027"/>
    </source>
</evidence>
<evidence type="ECO:0000256" key="10">
    <source>
        <dbReference type="SAM" id="MobiDB-lite"/>
    </source>
</evidence>
<feature type="domain" description="Deacetylase sirtuin-type" evidence="11">
    <location>
        <begin position="83"/>
        <end position="349"/>
    </location>
</feature>
<evidence type="ECO:0000259" key="11">
    <source>
        <dbReference type="PROSITE" id="PS50305"/>
    </source>
</evidence>
<dbReference type="Pfam" id="PF02146">
    <property type="entry name" value="SIR2"/>
    <property type="match status" value="1"/>
</dbReference>
<protein>
    <submittedName>
        <fullName evidence="12">Putative sirtuin 5</fullName>
    </submittedName>
</protein>
<proteinExistence type="predicted"/>
<dbReference type="AlphaFoldDB" id="A0A0V0GBT8"/>
<dbReference type="InterPro" id="IPR029035">
    <property type="entry name" value="DHS-like_NAD/FAD-binding_dom"/>
</dbReference>
<feature type="binding site" evidence="8">
    <location>
        <position position="248"/>
    </location>
    <ligand>
        <name>Zn(2+)</name>
        <dbReference type="ChEBI" id="CHEBI:29105"/>
    </ligand>
</feature>
<comment type="cofactor">
    <cofactor evidence="1">
        <name>Zn(2+)</name>
        <dbReference type="ChEBI" id="CHEBI:29105"/>
    </cofactor>
</comment>
<comment type="catalytic activity">
    <reaction evidence="6">
        <text>N(6)-hexadecanoyl-L-lysyl-[protein] + NAD(+) + H2O = 2''-O-hexadecanoyl-ADP-D-ribose + nicotinamide + L-lysyl-[protein]</text>
        <dbReference type="Rhea" id="RHEA:70563"/>
        <dbReference type="Rhea" id="RHEA-COMP:9752"/>
        <dbReference type="Rhea" id="RHEA-COMP:14175"/>
        <dbReference type="ChEBI" id="CHEBI:15377"/>
        <dbReference type="ChEBI" id="CHEBI:17154"/>
        <dbReference type="ChEBI" id="CHEBI:29969"/>
        <dbReference type="ChEBI" id="CHEBI:57540"/>
        <dbReference type="ChEBI" id="CHEBI:138936"/>
        <dbReference type="ChEBI" id="CHEBI:189673"/>
    </reaction>
    <physiologicalReaction direction="left-to-right" evidence="6">
        <dbReference type="Rhea" id="RHEA:70564"/>
    </physiologicalReaction>
</comment>
<dbReference type="PANTHER" id="PTHR11085">
    <property type="entry name" value="NAD-DEPENDENT PROTEIN DEACYLASE SIRTUIN-5, MITOCHONDRIAL-RELATED"/>
    <property type="match status" value="1"/>
</dbReference>
<comment type="catalytic activity">
    <reaction evidence="7">
        <text>N(6)-tetradecanoyl-L-lysyl-[protein] + NAD(+) + H2O = 2''-O-tetradecanoyl-ADP-D-ribose + nicotinamide + L-lysyl-[protein]</text>
        <dbReference type="Rhea" id="RHEA:70567"/>
        <dbReference type="Rhea" id="RHEA-COMP:9752"/>
        <dbReference type="Rhea" id="RHEA-COMP:15437"/>
        <dbReference type="ChEBI" id="CHEBI:15377"/>
        <dbReference type="ChEBI" id="CHEBI:17154"/>
        <dbReference type="ChEBI" id="CHEBI:29969"/>
        <dbReference type="ChEBI" id="CHEBI:57540"/>
        <dbReference type="ChEBI" id="CHEBI:141129"/>
        <dbReference type="ChEBI" id="CHEBI:189674"/>
    </reaction>
    <physiologicalReaction direction="left-to-right" evidence="7">
        <dbReference type="Rhea" id="RHEA:70568"/>
    </physiologicalReaction>
</comment>
<evidence type="ECO:0000256" key="3">
    <source>
        <dbReference type="ARBA" id="ARBA00022723"/>
    </source>
</evidence>
<reference evidence="12" key="1">
    <citation type="journal article" date="2018" name="J. Proteomics">
        <title>Exploring the molecular complexity of Triatoma dimidiata sialome.</title>
        <authorList>
            <person name="Santiago P.B."/>
            <person name="de Araujo C.N."/>
            <person name="Charneau S."/>
            <person name="Bastos I.M.D."/>
            <person name="Assumpcao T.C.F."/>
            <person name="Queiroz R.M.L."/>
            <person name="Praca Y.R."/>
            <person name="Cordeiro T.M."/>
            <person name="Garcia C.H.S."/>
            <person name="da Silva I.G."/>
            <person name="Raiol T."/>
            <person name="Motta F.N."/>
            <person name="de Araujo Oliveira J.V."/>
            <person name="de Sousa M.V."/>
            <person name="Ribeiro J.M.C."/>
            <person name="de Santana J.M."/>
        </authorList>
    </citation>
    <scope>NUCLEOTIDE SEQUENCE</scope>
    <source>
        <strain evidence="12">Santander</strain>
        <tissue evidence="12">Salivary glands</tissue>
    </source>
</reference>
<dbReference type="SUPFAM" id="SSF52467">
    <property type="entry name" value="DHS-like NAD/FAD-binding domain"/>
    <property type="match status" value="1"/>
</dbReference>
<dbReference type="GO" id="GO:0046872">
    <property type="term" value="F:metal ion binding"/>
    <property type="evidence" value="ECO:0007669"/>
    <property type="project" value="UniProtKB-KW"/>
</dbReference>
<evidence type="ECO:0000256" key="1">
    <source>
        <dbReference type="ARBA" id="ARBA00001947"/>
    </source>
</evidence>
<keyword evidence="4 8" id="KW-0862">Zinc</keyword>